<dbReference type="Proteomes" id="UP001178507">
    <property type="component" value="Unassembled WGS sequence"/>
</dbReference>
<comment type="caution">
    <text evidence="9">The sequence shown here is derived from an EMBL/GenBank/DDBJ whole genome shotgun (WGS) entry which is preliminary data.</text>
</comment>
<feature type="compositionally biased region" description="Basic and acidic residues" evidence="6">
    <location>
        <begin position="367"/>
        <end position="379"/>
    </location>
</feature>
<feature type="transmembrane region" description="Helical" evidence="7">
    <location>
        <begin position="37"/>
        <end position="58"/>
    </location>
</feature>
<protein>
    <submittedName>
        <fullName evidence="9">Uncharacterized protein</fullName>
    </submittedName>
</protein>
<feature type="transmembrane region" description="Helical" evidence="7">
    <location>
        <begin position="194"/>
        <end position="214"/>
    </location>
</feature>
<dbReference type="Gene3D" id="1.20.1530.20">
    <property type="match status" value="1"/>
</dbReference>
<feature type="transmembrane region" description="Helical" evidence="7">
    <location>
        <begin position="133"/>
        <end position="157"/>
    </location>
</feature>
<organism evidence="9 10">
    <name type="scientific">Effrenium voratum</name>
    <dbReference type="NCBI Taxonomy" id="2562239"/>
    <lineage>
        <taxon>Eukaryota</taxon>
        <taxon>Sar</taxon>
        <taxon>Alveolata</taxon>
        <taxon>Dinophyceae</taxon>
        <taxon>Suessiales</taxon>
        <taxon>Symbiodiniaceae</taxon>
        <taxon>Effrenium</taxon>
    </lineage>
</organism>
<evidence type="ECO:0000256" key="1">
    <source>
        <dbReference type="ARBA" id="ARBA00004141"/>
    </source>
</evidence>
<evidence type="ECO:0000256" key="5">
    <source>
        <dbReference type="ARBA" id="ARBA00023136"/>
    </source>
</evidence>
<keyword evidence="5 7" id="KW-0472">Membrane</keyword>
<evidence type="ECO:0000256" key="3">
    <source>
        <dbReference type="ARBA" id="ARBA00022692"/>
    </source>
</evidence>
<comment type="subcellular location">
    <subcellularLocation>
        <location evidence="1">Membrane</location>
        <topology evidence="1">Multi-pass membrane protein</topology>
    </subcellularLocation>
</comment>
<evidence type="ECO:0000256" key="2">
    <source>
        <dbReference type="ARBA" id="ARBA00006528"/>
    </source>
</evidence>
<dbReference type="PANTHER" id="PTHR10361">
    <property type="entry name" value="SODIUM-BILE ACID COTRANSPORTER"/>
    <property type="match status" value="1"/>
</dbReference>
<proteinExistence type="inferred from homology"/>
<dbReference type="AlphaFoldDB" id="A0AA36HVQ5"/>
<evidence type="ECO:0000256" key="8">
    <source>
        <dbReference type="SAM" id="SignalP"/>
    </source>
</evidence>
<sequence length="379" mass="40583">MPDALLAALAQFLLFLLLVGLSGSVDAAVVKQRFHGKCGIILGLCCQFVILPFLGFCASKAFNLEPIFGVMLITVTSSPGGAYSNWWCSLFNADLALSIAMTSCSTFLSCALTPLNLYLYSYFAYSANLKIEWWSFLQPVLVAAAAIGCGLALSFLAPKARRPCGLVGNIAGVLLIVFNAAVSSRDDPIWDKDAKFYGAVALPCICSVVLAFCITKVSGRVSAPEAVAIAIETCYQNTGLALTIALSSFEPRDASRASGVPLFYSLVQVIVMPVFLLFAWKTGMTYAPANDSFHRVLFGCHQPVSKVEETQPDDGIGRSVSDAVIVVRIGNGSKDAKEPSQNDIENTDPWKGGSHPLAKQSPSPSEDGQKREPMENELT</sequence>
<feature type="transmembrane region" description="Helical" evidence="7">
    <location>
        <begin position="164"/>
        <end position="182"/>
    </location>
</feature>
<accession>A0AA36HVQ5</accession>
<feature type="transmembrane region" description="Helical" evidence="7">
    <location>
        <begin position="226"/>
        <end position="249"/>
    </location>
</feature>
<keyword evidence="8" id="KW-0732">Signal</keyword>
<keyword evidence="10" id="KW-1185">Reference proteome</keyword>
<feature type="transmembrane region" description="Helical" evidence="7">
    <location>
        <begin position="95"/>
        <end position="121"/>
    </location>
</feature>
<feature type="transmembrane region" description="Helical" evidence="7">
    <location>
        <begin position="261"/>
        <end position="280"/>
    </location>
</feature>
<dbReference type="InterPro" id="IPR038770">
    <property type="entry name" value="Na+/solute_symporter_sf"/>
</dbReference>
<dbReference type="InterPro" id="IPR004710">
    <property type="entry name" value="Bilac:Na_transpt"/>
</dbReference>
<dbReference type="InterPro" id="IPR002657">
    <property type="entry name" value="BilAc:Na_symport/Acr3"/>
</dbReference>
<feature type="region of interest" description="Disordered" evidence="6">
    <location>
        <begin position="331"/>
        <end position="379"/>
    </location>
</feature>
<keyword evidence="4 7" id="KW-1133">Transmembrane helix</keyword>
<reference evidence="9" key="1">
    <citation type="submission" date="2023-08" db="EMBL/GenBank/DDBJ databases">
        <authorList>
            <person name="Chen Y."/>
            <person name="Shah S."/>
            <person name="Dougan E. K."/>
            <person name="Thang M."/>
            <person name="Chan C."/>
        </authorList>
    </citation>
    <scope>NUCLEOTIDE SEQUENCE</scope>
</reference>
<feature type="chain" id="PRO_5041266013" evidence="8">
    <location>
        <begin position="28"/>
        <end position="379"/>
    </location>
</feature>
<name>A0AA36HVQ5_9DINO</name>
<dbReference type="GO" id="GO:0016020">
    <property type="term" value="C:membrane"/>
    <property type="evidence" value="ECO:0007669"/>
    <property type="project" value="UniProtKB-SubCell"/>
</dbReference>
<evidence type="ECO:0000313" key="9">
    <source>
        <dbReference type="EMBL" id="CAJ1376223.1"/>
    </source>
</evidence>
<comment type="similarity">
    <text evidence="2">Belongs to the bile acid:sodium symporter (BASS) (TC 2.A.28) family.</text>
</comment>
<evidence type="ECO:0000313" key="10">
    <source>
        <dbReference type="Proteomes" id="UP001178507"/>
    </source>
</evidence>
<keyword evidence="3 7" id="KW-0812">Transmembrane</keyword>
<evidence type="ECO:0000256" key="4">
    <source>
        <dbReference type="ARBA" id="ARBA00022989"/>
    </source>
</evidence>
<dbReference type="EMBL" id="CAUJNA010000372">
    <property type="protein sequence ID" value="CAJ1376223.1"/>
    <property type="molecule type" value="Genomic_DNA"/>
</dbReference>
<gene>
    <name evidence="9" type="ORF">EVOR1521_LOCUS5336</name>
</gene>
<dbReference type="Pfam" id="PF01758">
    <property type="entry name" value="SBF"/>
    <property type="match status" value="1"/>
</dbReference>
<feature type="signal peptide" evidence="8">
    <location>
        <begin position="1"/>
        <end position="27"/>
    </location>
</feature>
<dbReference type="PANTHER" id="PTHR10361:SF28">
    <property type="entry name" value="P3 PROTEIN-RELATED"/>
    <property type="match status" value="1"/>
</dbReference>
<evidence type="ECO:0000256" key="6">
    <source>
        <dbReference type="SAM" id="MobiDB-lite"/>
    </source>
</evidence>
<evidence type="ECO:0000256" key="7">
    <source>
        <dbReference type="SAM" id="Phobius"/>
    </source>
</evidence>